<protein>
    <submittedName>
        <fullName evidence="3">Uncharacterized protein</fullName>
    </submittedName>
</protein>
<reference evidence="3" key="1">
    <citation type="submission" date="2020-01" db="EMBL/GenBank/DDBJ databases">
        <title>Identification and distribution of gene clusters putatively required for synthesis of sphingolipid metabolism inhibitors in phylogenetically diverse species of the filamentous fungus Fusarium.</title>
        <authorList>
            <person name="Kim H.-S."/>
            <person name="Busman M."/>
            <person name="Brown D.W."/>
            <person name="Divon H."/>
            <person name="Uhlig S."/>
            <person name="Proctor R.H."/>
        </authorList>
    </citation>
    <scope>NUCLEOTIDE SEQUENCE</scope>
    <source>
        <strain evidence="3">NRRL 31653</strain>
    </source>
</reference>
<name>A0A9P5BDF1_9HYPO</name>
<dbReference type="OrthoDB" id="4755094at2759"/>
<evidence type="ECO:0000313" key="3">
    <source>
        <dbReference type="EMBL" id="KAF4500175.1"/>
    </source>
</evidence>
<proteinExistence type="predicted"/>
<gene>
    <name evidence="3" type="ORF">FAGAP_3620</name>
</gene>
<feature type="region of interest" description="Disordered" evidence="2">
    <location>
        <begin position="1"/>
        <end position="24"/>
    </location>
</feature>
<keyword evidence="1" id="KW-0175">Coiled coil</keyword>
<dbReference type="AlphaFoldDB" id="A0A9P5BDF1"/>
<sequence>MLTNEFIETSKLKSSADEGNDCMPRVNRGSEIPILQNHSQRAEYRMPLSPENELRNMSSGVMPGSWDTESPSTTKTHEDYERDIEARKGTAQRDLKEFHHSREIFNILSSSGEVQPQSLRKTEPSPTTEKVGSLGSLADSKTESFTHHSNTAPEETPQLCLVEDILQRLSELNENKEIAEEKANKFTKKVMNMEHRLSSHMALASKVKELAEENRVLREQLNDAQSHMFSLQPYRKDLTPEEVRQDYDALIEQIQNWVQKLMDPWLEDCDDDAHAFLIHAKRRIADADRFKRILRKYPDLMNGLNFPETDEDIVTSVILRYLHVRVFQSVLYDAIPRSVQTIGFIENHMRASVEPKRDHFTVRTWTAAAYNTLLSCPQFKPVRQRTAKDMAVQLSDILRIFSQEDNLHNCYQDLIDVVVYPAIRLYEKLQISTNHFYLDINSLPTSVGGERHPIPRLTDSLMGLDCKNALQNRKGFNLRKLDVAFLQTSCVP</sequence>
<feature type="region of interest" description="Disordered" evidence="2">
    <location>
        <begin position="57"/>
        <end position="79"/>
    </location>
</feature>
<feature type="coiled-coil region" evidence="1">
    <location>
        <begin position="162"/>
        <end position="227"/>
    </location>
</feature>
<evidence type="ECO:0000256" key="2">
    <source>
        <dbReference type="SAM" id="MobiDB-lite"/>
    </source>
</evidence>
<comment type="caution">
    <text evidence="3">The sequence shown here is derived from an EMBL/GenBank/DDBJ whole genome shotgun (WGS) entry which is preliminary data.</text>
</comment>
<evidence type="ECO:0000313" key="4">
    <source>
        <dbReference type="Proteomes" id="UP000737391"/>
    </source>
</evidence>
<dbReference type="Proteomes" id="UP000737391">
    <property type="component" value="Unassembled WGS sequence"/>
</dbReference>
<feature type="region of interest" description="Disordered" evidence="2">
    <location>
        <begin position="107"/>
        <end position="155"/>
    </location>
</feature>
<accession>A0A9P5BDF1</accession>
<feature type="compositionally biased region" description="Polar residues" evidence="2">
    <location>
        <begin position="107"/>
        <end position="130"/>
    </location>
</feature>
<keyword evidence="4" id="KW-1185">Reference proteome</keyword>
<organism evidence="3 4">
    <name type="scientific">Fusarium agapanthi</name>
    <dbReference type="NCBI Taxonomy" id="1803897"/>
    <lineage>
        <taxon>Eukaryota</taxon>
        <taxon>Fungi</taxon>
        <taxon>Dikarya</taxon>
        <taxon>Ascomycota</taxon>
        <taxon>Pezizomycotina</taxon>
        <taxon>Sordariomycetes</taxon>
        <taxon>Hypocreomycetidae</taxon>
        <taxon>Hypocreales</taxon>
        <taxon>Nectriaceae</taxon>
        <taxon>Fusarium</taxon>
        <taxon>Fusarium fujikuroi species complex</taxon>
    </lineage>
</organism>
<evidence type="ECO:0000256" key="1">
    <source>
        <dbReference type="SAM" id="Coils"/>
    </source>
</evidence>
<dbReference type="EMBL" id="LUFC02000210">
    <property type="protein sequence ID" value="KAF4500175.1"/>
    <property type="molecule type" value="Genomic_DNA"/>
</dbReference>